<evidence type="ECO:0000313" key="5">
    <source>
        <dbReference type="EMBL" id="GHE53892.1"/>
    </source>
</evidence>
<sequence>MNIVRVPDDKPSTFFHVRLSRPEGLPELMAVLERFTPAVQALAPSAAVAQLSGALRLFGAEPVDLAERIRVRALAWYGLDTAVGIGPSWTVAAMASARTGPGGIRCVVPEQAEAFLGPLPVEDLYGIRRAQAAELRSLGVETVGQLAGLPAGTVLRILGQAGRELRERARGIDRRTVVPGRGAQSVSVRADFPLDTLDGVEIRAAALRLATELGARLRTHDRAARRITVTVRTADRRDLSRTRTLPAPSAHTDDLREAVYAVLDGYGLQRARIRRLTLTAEHIVDAALAHTQLTLDRGREARLRAEPVIDALNERYGPGTVGPAACFINRGPHAA</sequence>
<dbReference type="PROSITE" id="PS50173">
    <property type="entry name" value="UMUC"/>
    <property type="match status" value="1"/>
</dbReference>
<dbReference type="Gene3D" id="3.30.1490.100">
    <property type="entry name" value="DNA polymerase, Y-family, little finger domain"/>
    <property type="match status" value="1"/>
</dbReference>
<dbReference type="Pfam" id="PF00817">
    <property type="entry name" value="IMS"/>
    <property type="match status" value="1"/>
</dbReference>
<dbReference type="PANTHER" id="PTHR35369:SF2">
    <property type="entry name" value="BLR3025 PROTEIN"/>
    <property type="match status" value="1"/>
</dbReference>
<dbReference type="SUPFAM" id="SSF100879">
    <property type="entry name" value="Lesion bypass DNA polymerase (Y-family), little finger domain"/>
    <property type="match status" value="1"/>
</dbReference>
<gene>
    <name evidence="5" type="ORF">GCM10017771_76420</name>
</gene>
<keyword evidence="2" id="KW-0227">DNA damage</keyword>
<protein>
    <recommendedName>
        <fullName evidence="4">UmuC domain-containing protein</fullName>
    </recommendedName>
</protein>
<evidence type="ECO:0000256" key="1">
    <source>
        <dbReference type="ARBA" id="ARBA00010945"/>
    </source>
</evidence>
<dbReference type="Proteomes" id="UP000603227">
    <property type="component" value="Unassembled WGS sequence"/>
</dbReference>
<dbReference type="InterPro" id="IPR043128">
    <property type="entry name" value="Rev_trsase/Diguanyl_cyclase"/>
</dbReference>
<reference evidence="5" key="1">
    <citation type="journal article" date="2014" name="Int. J. Syst. Evol. Microbiol.">
        <title>Complete genome sequence of Corynebacterium casei LMG S-19264T (=DSM 44701T), isolated from a smear-ripened cheese.</title>
        <authorList>
            <consortium name="US DOE Joint Genome Institute (JGI-PGF)"/>
            <person name="Walter F."/>
            <person name="Albersmeier A."/>
            <person name="Kalinowski J."/>
            <person name="Ruckert C."/>
        </authorList>
    </citation>
    <scope>NUCLEOTIDE SEQUENCE</scope>
    <source>
        <strain evidence="5">CGMCC 4.7403</strain>
    </source>
</reference>
<dbReference type="EMBL" id="BNAT01000039">
    <property type="protein sequence ID" value="GHE53892.1"/>
    <property type="molecule type" value="Genomic_DNA"/>
</dbReference>
<dbReference type="Gene3D" id="3.30.70.270">
    <property type="match status" value="1"/>
</dbReference>
<comment type="caution">
    <text evidence="5">The sequence shown here is derived from an EMBL/GenBank/DDBJ whole genome shotgun (WGS) entry which is preliminary data.</text>
</comment>
<dbReference type="InterPro" id="IPR017961">
    <property type="entry name" value="DNA_pol_Y-fam_little_finger"/>
</dbReference>
<evidence type="ECO:0000256" key="3">
    <source>
        <dbReference type="ARBA" id="ARBA00025589"/>
    </source>
</evidence>
<dbReference type="InterPro" id="IPR036775">
    <property type="entry name" value="DNA_pol_Y-fam_lit_finger_sf"/>
</dbReference>
<evidence type="ECO:0000313" key="6">
    <source>
        <dbReference type="Proteomes" id="UP000603227"/>
    </source>
</evidence>
<evidence type="ECO:0000256" key="2">
    <source>
        <dbReference type="ARBA" id="ARBA00022763"/>
    </source>
</evidence>
<organism evidence="5 6">
    <name type="scientific">Streptomyces capitiformicae</name>
    <dbReference type="NCBI Taxonomy" id="2014920"/>
    <lineage>
        <taxon>Bacteria</taxon>
        <taxon>Bacillati</taxon>
        <taxon>Actinomycetota</taxon>
        <taxon>Actinomycetes</taxon>
        <taxon>Kitasatosporales</taxon>
        <taxon>Streptomycetaceae</taxon>
        <taxon>Streptomyces</taxon>
    </lineage>
</organism>
<dbReference type="PANTHER" id="PTHR35369">
    <property type="entry name" value="BLR3025 PROTEIN-RELATED"/>
    <property type="match status" value="1"/>
</dbReference>
<keyword evidence="6" id="KW-1185">Reference proteome</keyword>
<name>A0A918ZHZ5_9ACTN</name>
<dbReference type="InterPro" id="IPR050356">
    <property type="entry name" value="SulA_CellDiv_inhibitor"/>
</dbReference>
<dbReference type="Gene3D" id="1.10.150.20">
    <property type="entry name" value="5' to 3' exonuclease, C-terminal subdomain"/>
    <property type="match status" value="1"/>
</dbReference>
<dbReference type="InterPro" id="IPR001126">
    <property type="entry name" value="UmuC"/>
</dbReference>
<dbReference type="AlphaFoldDB" id="A0A918ZHZ5"/>
<evidence type="ECO:0000259" key="4">
    <source>
        <dbReference type="PROSITE" id="PS50173"/>
    </source>
</evidence>
<dbReference type="RefSeq" id="WP_189787028.1">
    <property type="nucleotide sequence ID" value="NZ_BNAT01000039.1"/>
</dbReference>
<dbReference type="InterPro" id="IPR043502">
    <property type="entry name" value="DNA/RNA_pol_sf"/>
</dbReference>
<dbReference type="SUPFAM" id="SSF56672">
    <property type="entry name" value="DNA/RNA polymerases"/>
    <property type="match status" value="1"/>
</dbReference>
<comment type="similarity">
    <text evidence="1">Belongs to the DNA polymerase type-Y family.</text>
</comment>
<accession>A0A918ZHZ5</accession>
<dbReference type="Pfam" id="PF11799">
    <property type="entry name" value="IMS_C"/>
    <property type="match status" value="1"/>
</dbReference>
<reference evidence="5" key="2">
    <citation type="submission" date="2020-09" db="EMBL/GenBank/DDBJ databases">
        <authorList>
            <person name="Sun Q."/>
            <person name="Zhou Y."/>
        </authorList>
    </citation>
    <scope>NUCLEOTIDE SEQUENCE</scope>
    <source>
        <strain evidence="5">CGMCC 4.7403</strain>
    </source>
</reference>
<comment type="function">
    <text evidence="3">Poorly processive, error-prone DNA polymerase involved in untargeted mutagenesis. Copies undamaged DNA at stalled replication forks, which arise in vivo from mismatched or misaligned primer ends. These misaligned primers can be extended by PolIV. Exhibits no 3'-5' exonuclease (proofreading) activity. May be involved in translesional synthesis, in conjunction with the beta clamp from PolIII.</text>
</comment>
<dbReference type="GO" id="GO:0006281">
    <property type="term" value="P:DNA repair"/>
    <property type="evidence" value="ECO:0007669"/>
    <property type="project" value="InterPro"/>
</dbReference>
<feature type="domain" description="UmuC" evidence="4">
    <location>
        <begin position="27"/>
        <end position="128"/>
    </location>
</feature>
<dbReference type="GO" id="GO:0003684">
    <property type="term" value="F:damaged DNA binding"/>
    <property type="evidence" value="ECO:0007669"/>
    <property type="project" value="InterPro"/>
</dbReference>
<proteinExistence type="inferred from homology"/>